<evidence type="ECO:0000259" key="2">
    <source>
        <dbReference type="Pfam" id="PF01757"/>
    </source>
</evidence>
<evidence type="ECO:0000256" key="1">
    <source>
        <dbReference type="SAM" id="Phobius"/>
    </source>
</evidence>
<feature type="transmembrane region" description="Helical" evidence="1">
    <location>
        <begin position="81"/>
        <end position="102"/>
    </location>
</feature>
<keyword evidence="3" id="KW-0012">Acyltransferase</keyword>
<comment type="caution">
    <text evidence="3">The sequence shown here is derived from an EMBL/GenBank/DDBJ whole genome shotgun (WGS) entry which is preliminary data.</text>
</comment>
<feature type="transmembrane region" description="Helical" evidence="1">
    <location>
        <begin position="310"/>
        <end position="332"/>
    </location>
</feature>
<reference evidence="3" key="1">
    <citation type="submission" date="2020-09" db="EMBL/GenBank/DDBJ databases">
        <title>Genome seq and assembly of Limnohabitants sp.</title>
        <authorList>
            <person name="Chhetri G."/>
        </authorList>
    </citation>
    <scope>NUCLEOTIDE SEQUENCE</scope>
    <source>
        <strain evidence="3">JUR4</strain>
    </source>
</reference>
<evidence type="ECO:0000313" key="3">
    <source>
        <dbReference type="EMBL" id="MBD8050500.1"/>
    </source>
</evidence>
<dbReference type="GO" id="GO:0000271">
    <property type="term" value="P:polysaccharide biosynthetic process"/>
    <property type="evidence" value="ECO:0007669"/>
    <property type="project" value="TreeGrafter"/>
</dbReference>
<keyword evidence="1" id="KW-0472">Membrane</keyword>
<feature type="transmembrane region" description="Helical" evidence="1">
    <location>
        <begin position="344"/>
        <end position="362"/>
    </location>
</feature>
<feature type="transmembrane region" description="Helical" evidence="1">
    <location>
        <begin position="199"/>
        <end position="215"/>
    </location>
</feature>
<dbReference type="EMBL" id="JACYFT010000002">
    <property type="protein sequence ID" value="MBD8050500.1"/>
    <property type="molecule type" value="Genomic_DNA"/>
</dbReference>
<keyword evidence="1" id="KW-0812">Transmembrane</keyword>
<dbReference type="PANTHER" id="PTHR23028">
    <property type="entry name" value="ACETYLTRANSFERASE"/>
    <property type="match status" value="1"/>
</dbReference>
<dbReference type="Proteomes" id="UP000647424">
    <property type="component" value="Unassembled WGS sequence"/>
</dbReference>
<protein>
    <submittedName>
        <fullName evidence="3">Acyltransferase</fullName>
    </submittedName>
</protein>
<dbReference type="GO" id="GO:0016020">
    <property type="term" value="C:membrane"/>
    <property type="evidence" value="ECO:0007669"/>
    <property type="project" value="TreeGrafter"/>
</dbReference>
<feature type="transmembrane region" description="Helical" evidence="1">
    <location>
        <begin position="222"/>
        <end position="240"/>
    </location>
</feature>
<feature type="transmembrane region" description="Helical" evidence="1">
    <location>
        <begin position="175"/>
        <end position="193"/>
    </location>
</feature>
<organism evidence="3 4">
    <name type="scientific">Limnohabitans radicicola</name>
    <dbReference type="NCBI Taxonomy" id="2771427"/>
    <lineage>
        <taxon>Bacteria</taxon>
        <taxon>Pseudomonadati</taxon>
        <taxon>Pseudomonadota</taxon>
        <taxon>Betaproteobacteria</taxon>
        <taxon>Burkholderiales</taxon>
        <taxon>Comamonadaceae</taxon>
        <taxon>Limnohabitans</taxon>
    </lineage>
</organism>
<dbReference type="AlphaFoldDB" id="A0A927FJ32"/>
<feature type="transmembrane region" description="Helical" evidence="1">
    <location>
        <begin position="252"/>
        <end position="273"/>
    </location>
</feature>
<keyword evidence="3" id="KW-0808">Transferase</keyword>
<dbReference type="PANTHER" id="PTHR23028:SF53">
    <property type="entry name" value="ACYL_TRANSF_3 DOMAIN-CONTAINING PROTEIN"/>
    <property type="match status" value="1"/>
</dbReference>
<feature type="domain" description="Acyltransferase 3" evidence="2">
    <location>
        <begin position="2"/>
        <end position="327"/>
    </location>
</feature>
<accession>A0A927FJ32</accession>
<dbReference type="InterPro" id="IPR050879">
    <property type="entry name" value="Acyltransferase_3"/>
</dbReference>
<gene>
    <name evidence="3" type="ORF">IC609_08080</name>
</gene>
<dbReference type="InterPro" id="IPR002656">
    <property type="entry name" value="Acyl_transf_3_dom"/>
</dbReference>
<dbReference type="Pfam" id="PF01757">
    <property type="entry name" value="Acyl_transf_3"/>
    <property type="match status" value="1"/>
</dbReference>
<keyword evidence="4" id="KW-1185">Reference proteome</keyword>
<proteinExistence type="predicted"/>
<feature type="transmembrane region" description="Helical" evidence="1">
    <location>
        <begin position="140"/>
        <end position="163"/>
    </location>
</feature>
<sequence length="364" mass="40874">MLDQLKAFACLLIVLHHLAFYGPMSDVVFLAWPRLINELYDHGRLAVQVFLVCSGFLTAASLQKKSGLDWRQALPMVGHRYLRLVIPYLVALSATVLVTEWIRPEFNFASLSATPDAWQALAHVFLMEHLLGMESLSAGVWYVAIDLQLYLIVLTSFVLVNRFVARHTSLRANRVLWQVWLVLTLVSLVRWSLKDDLDIYGLYYFGAYGLGLLAFRARQSRIPLKGWLILTLMGLLALWVDPRWRVTTAWGVALLLAAAPERWFALPAVPGLWHKGVQRLSRISYSVFMIHYAVSLLVSAVVTAHWPESVLANALGMLMAVLGAVLAGAGLYRLTEQSPQDWRHWGLGVGMFMASVALAMKMSD</sequence>
<evidence type="ECO:0000313" key="4">
    <source>
        <dbReference type="Proteomes" id="UP000647424"/>
    </source>
</evidence>
<feature type="transmembrane region" description="Helical" evidence="1">
    <location>
        <begin position="285"/>
        <end position="304"/>
    </location>
</feature>
<keyword evidence="1" id="KW-1133">Transmembrane helix</keyword>
<feature type="transmembrane region" description="Helical" evidence="1">
    <location>
        <begin position="43"/>
        <end position="60"/>
    </location>
</feature>
<name>A0A927FJ32_9BURK</name>
<dbReference type="GO" id="GO:0016747">
    <property type="term" value="F:acyltransferase activity, transferring groups other than amino-acyl groups"/>
    <property type="evidence" value="ECO:0007669"/>
    <property type="project" value="InterPro"/>
</dbReference>